<evidence type="ECO:0000313" key="3">
    <source>
        <dbReference type="Proteomes" id="UP000596857"/>
    </source>
</evidence>
<evidence type="ECO:0000313" key="2">
    <source>
        <dbReference type="EMBL" id="NOU83036.1"/>
    </source>
</evidence>
<dbReference type="Pfam" id="PF07224">
    <property type="entry name" value="Chlorophyllase"/>
    <property type="match status" value="1"/>
</dbReference>
<dbReference type="PANTHER" id="PTHR33428:SF2">
    <property type="entry name" value="CHLOROPHYLLASE-2"/>
    <property type="match status" value="1"/>
</dbReference>
<gene>
    <name evidence="2" type="ORF">GC101_29685</name>
</gene>
<keyword evidence="2" id="KW-0378">Hydrolase</keyword>
<feature type="transmembrane region" description="Helical" evidence="1">
    <location>
        <begin position="71"/>
        <end position="96"/>
    </location>
</feature>
<dbReference type="InterPro" id="IPR029058">
    <property type="entry name" value="AB_hydrolase_fold"/>
</dbReference>
<dbReference type="Proteomes" id="UP000596857">
    <property type="component" value="Unassembled WGS sequence"/>
</dbReference>
<keyword evidence="1" id="KW-0472">Membrane</keyword>
<sequence>MGMDLEYVPAPQGPRLHRRILREMGRRILETYRYDTALWRIALCGPWILCILAFTIAVMGIPTGLGSAADIILAAGAGTLVMALAGNLLAVLLSLTGLRIPRLFMGSWLSALSAVLLILYYADLELEAAAAIAGITALAGGLGGLAAGLLRTRRTLTGGLLAAVLVLTPLALAYGTGSSPAPSPSVKTLAADGEVLPAAAADPGQPGDYTFHSFTYGSGQDLHRTEYGADAALLSASVDATEYIKSWPALRTLFWGFDPGALPLNARVWMPDGDGPYPLVLMVHGNHMMEDYSEGGYAYLGELLASRGFIAVSLDENFLNYSAWSGIPDNDFQVRTWMILKHLQQIASFAEQSGTPFYQKVDYDQTALLGHSRGGQAVAMAADASRWFTGDPALAATKQFNITSVIALAPTDKAIDSKQASLVDVNYLTLQGARDGDVHDFYGDRQYMRTSYTGSTPAFKSSLYIADANHSQFNTDWGLFDQALPTGLFLKRTDIMDGDEQRQIAKVYVSAFLETTLHGKTEYQQLFRDYRSGAQWLPDTAYYNRFQSGTYLTVANYEEDRKRNTVKGGTATAEGLTWSEEAAKDRESKNKPSYGILLERGSTAQNQAGAGDADAGADAVEASYKIKLSESLTRNLAGSAAEGLAFSLANRNSDADDAEDAAAPSAAALSPDVEVELTDSNEVTARLPLDEVMEILPLPQTEFTISPWLEERISDGKFGDRSEAVFQTYELPFELFLEEEPALDPDKLTEITFYLQGEDDKIMLDDIGFYERDDQLQGMQ</sequence>
<dbReference type="InterPro" id="IPR017395">
    <property type="entry name" value="Chlorophyllase-like"/>
</dbReference>
<dbReference type="Gene3D" id="3.40.50.1820">
    <property type="entry name" value="alpha/beta hydrolase"/>
    <property type="match status" value="1"/>
</dbReference>
<proteinExistence type="predicted"/>
<feature type="transmembrane region" description="Helical" evidence="1">
    <location>
        <begin position="37"/>
        <end position="59"/>
    </location>
</feature>
<accession>A0ABX1YQ65</accession>
<comment type="caution">
    <text evidence="2">The sequence shown here is derived from an EMBL/GenBank/DDBJ whole genome shotgun (WGS) entry which is preliminary data.</text>
</comment>
<reference evidence="2 3" key="1">
    <citation type="submission" date="2019-10" db="EMBL/GenBank/DDBJ databases">
        <title>Description of Paenibacillus terricola sp. nov.</title>
        <authorList>
            <person name="Carlier A."/>
            <person name="Qi S."/>
        </authorList>
    </citation>
    <scope>NUCLEOTIDE SEQUENCE [LARGE SCALE GENOMIC DNA]</scope>
    <source>
        <strain evidence="2 3">LMG 31459</strain>
    </source>
</reference>
<dbReference type="EMBL" id="WHOB01000089">
    <property type="protein sequence ID" value="NOU83036.1"/>
    <property type="molecule type" value="Genomic_DNA"/>
</dbReference>
<feature type="transmembrane region" description="Helical" evidence="1">
    <location>
        <begin position="103"/>
        <end position="122"/>
    </location>
</feature>
<dbReference type="GO" id="GO:0016787">
    <property type="term" value="F:hydrolase activity"/>
    <property type="evidence" value="ECO:0007669"/>
    <property type="project" value="UniProtKB-KW"/>
</dbReference>
<protein>
    <submittedName>
        <fullName evidence="2">Alpha/beta hydrolase</fullName>
    </submittedName>
</protein>
<keyword evidence="1" id="KW-1133">Transmembrane helix</keyword>
<dbReference type="SUPFAM" id="SSF53474">
    <property type="entry name" value="alpha/beta-Hydrolases"/>
    <property type="match status" value="1"/>
</dbReference>
<feature type="transmembrane region" description="Helical" evidence="1">
    <location>
        <begin position="128"/>
        <end position="149"/>
    </location>
</feature>
<organism evidence="2 3">
    <name type="scientific">Paenibacillus phytohabitans</name>
    <dbReference type="NCBI Taxonomy" id="2654978"/>
    <lineage>
        <taxon>Bacteria</taxon>
        <taxon>Bacillati</taxon>
        <taxon>Bacillota</taxon>
        <taxon>Bacilli</taxon>
        <taxon>Bacillales</taxon>
        <taxon>Paenibacillaceae</taxon>
        <taxon>Paenibacillus</taxon>
    </lineage>
</organism>
<keyword evidence="3" id="KW-1185">Reference proteome</keyword>
<keyword evidence="1" id="KW-0812">Transmembrane</keyword>
<evidence type="ECO:0000256" key="1">
    <source>
        <dbReference type="SAM" id="Phobius"/>
    </source>
</evidence>
<name>A0ABX1YQ65_9BACL</name>
<feature type="transmembrane region" description="Helical" evidence="1">
    <location>
        <begin position="156"/>
        <end position="175"/>
    </location>
</feature>
<dbReference type="PANTHER" id="PTHR33428">
    <property type="entry name" value="CHLOROPHYLLASE-2, CHLOROPLASTIC"/>
    <property type="match status" value="1"/>
</dbReference>
<dbReference type="RefSeq" id="WP_171720283.1">
    <property type="nucleotide sequence ID" value="NZ_WHOB01000089.1"/>
</dbReference>